<dbReference type="EnsemblPlants" id="PGSC0003DMT400085994">
    <property type="protein sequence ID" value="PGSC0003DMT400085994"/>
    <property type="gene ID" value="PGSC0003DMG400035565"/>
</dbReference>
<evidence type="ECO:0000313" key="1">
    <source>
        <dbReference type="EnsemblPlants" id="PGSC0003DMT400085994"/>
    </source>
</evidence>
<proteinExistence type="predicted"/>
<name>M1DAR6_SOLTU</name>
<protein>
    <submittedName>
        <fullName evidence="1">Uncharacterized protein</fullName>
    </submittedName>
</protein>
<sequence>MTIPNSSYHDMHLTMLGSHGAKHHDRAHEPWSRLRAVVLPVVPWALACTVCFGLPHPKASSRAFPRSVVKTTSREVAREVESNGFKLDLESGDLDLDRS</sequence>
<accession>M1DAR6</accession>
<reference evidence="1" key="2">
    <citation type="submission" date="2015-06" db="UniProtKB">
        <authorList>
            <consortium name="EnsemblPlants"/>
        </authorList>
    </citation>
    <scope>IDENTIFICATION</scope>
    <source>
        <strain evidence="1">DM1-3 516 R44</strain>
    </source>
</reference>
<keyword evidence="2" id="KW-1185">Reference proteome</keyword>
<dbReference type="PaxDb" id="4113-PGSC0003DMT400085994"/>
<dbReference type="Gramene" id="PGSC0003DMT400085994">
    <property type="protein sequence ID" value="PGSC0003DMT400085994"/>
    <property type="gene ID" value="PGSC0003DMG400035565"/>
</dbReference>
<dbReference type="InParanoid" id="M1DAR6"/>
<dbReference type="HOGENOM" id="CLU_2324807_0_0_1"/>
<reference evidence="2" key="1">
    <citation type="journal article" date="2011" name="Nature">
        <title>Genome sequence and analysis of the tuber crop potato.</title>
        <authorList>
            <consortium name="The Potato Genome Sequencing Consortium"/>
        </authorList>
    </citation>
    <scope>NUCLEOTIDE SEQUENCE [LARGE SCALE GENOMIC DNA]</scope>
    <source>
        <strain evidence="2">cv. DM1-3 516 R44</strain>
    </source>
</reference>
<organism evidence="1 2">
    <name type="scientific">Solanum tuberosum</name>
    <name type="common">Potato</name>
    <dbReference type="NCBI Taxonomy" id="4113"/>
    <lineage>
        <taxon>Eukaryota</taxon>
        <taxon>Viridiplantae</taxon>
        <taxon>Streptophyta</taxon>
        <taxon>Embryophyta</taxon>
        <taxon>Tracheophyta</taxon>
        <taxon>Spermatophyta</taxon>
        <taxon>Magnoliopsida</taxon>
        <taxon>eudicotyledons</taxon>
        <taxon>Gunneridae</taxon>
        <taxon>Pentapetalae</taxon>
        <taxon>asterids</taxon>
        <taxon>lamiids</taxon>
        <taxon>Solanales</taxon>
        <taxon>Solanaceae</taxon>
        <taxon>Solanoideae</taxon>
        <taxon>Solaneae</taxon>
        <taxon>Solanum</taxon>
    </lineage>
</organism>
<dbReference type="AlphaFoldDB" id="M1DAR6"/>
<dbReference type="Proteomes" id="UP000011115">
    <property type="component" value="Unassembled WGS sequence"/>
</dbReference>
<evidence type="ECO:0000313" key="2">
    <source>
        <dbReference type="Proteomes" id="UP000011115"/>
    </source>
</evidence>